<dbReference type="PROSITE" id="PS50020">
    <property type="entry name" value="WW_DOMAIN_2"/>
    <property type="match status" value="1"/>
</dbReference>
<dbReference type="SUPFAM" id="SSF51045">
    <property type="entry name" value="WW domain"/>
    <property type="match status" value="1"/>
</dbReference>
<dbReference type="Gene3D" id="2.20.70.10">
    <property type="match status" value="1"/>
</dbReference>
<keyword evidence="4" id="KW-1185">Reference proteome</keyword>
<dbReference type="InterPro" id="IPR001202">
    <property type="entry name" value="WW_dom"/>
</dbReference>
<feature type="region of interest" description="Disordered" evidence="1">
    <location>
        <begin position="83"/>
        <end position="104"/>
    </location>
</feature>
<dbReference type="SMART" id="SM00456">
    <property type="entry name" value="WW"/>
    <property type="match status" value="1"/>
</dbReference>
<evidence type="ECO:0000313" key="3">
    <source>
        <dbReference type="EMBL" id="ORX62397.1"/>
    </source>
</evidence>
<feature type="region of interest" description="Disordered" evidence="1">
    <location>
        <begin position="137"/>
        <end position="157"/>
    </location>
</feature>
<proteinExistence type="predicted"/>
<dbReference type="Proteomes" id="UP000242146">
    <property type="component" value="Unassembled WGS sequence"/>
</dbReference>
<organism evidence="3 4">
    <name type="scientific">Hesseltinella vesiculosa</name>
    <dbReference type="NCBI Taxonomy" id="101127"/>
    <lineage>
        <taxon>Eukaryota</taxon>
        <taxon>Fungi</taxon>
        <taxon>Fungi incertae sedis</taxon>
        <taxon>Mucoromycota</taxon>
        <taxon>Mucoromycotina</taxon>
        <taxon>Mucoromycetes</taxon>
        <taxon>Mucorales</taxon>
        <taxon>Cunninghamellaceae</taxon>
        <taxon>Hesseltinella</taxon>
    </lineage>
</organism>
<dbReference type="CDD" id="cd00201">
    <property type="entry name" value="WW"/>
    <property type="match status" value="1"/>
</dbReference>
<evidence type="ECO:0000256" key="1">
    <source>
        <dbReference type="SAM" id="MobiDB-lite"/>
    </source>
</evidence>
<protein>
    <recommendedName>
        <fullName evidence="2">WW domain-containing protein</fullName>
    </recommendedName>
</protein>
<dbReference type="AlphaFoldDB" id="A0A1X2GWH7"/>
<accession>A0A1X2GWH7</accession>
<sequence>MSSPKDEPQDNVNDNTTPPPTERSNDTLEDSKESHPSTPHQEDEPSTETHVLDPSPEDVSNAWTQTWDEQSREYYWWNTVTNETAWDDPRLAPAPSDYQDDYADPTAASAQNKLDDVLDTIDATVKAQLDGQAAPAVYPQAGPRHTPTSFPSSSYSSASAYGEQDPYKFQAYFNSKTGRFQTTGDLAQRHPGQFTQEFRAQRQMEAFFDVNAYQEERNVQHVQNDRKRPLSRKEVERFKKAKKEKKLNRMREWLRD</sequence>
<feature type="domain" description="WW" evidence="2">
    <location>
        <begin position="57"/>
        <end position="91"/>
    </location>
</feature>
<dbReference type="EMBL" id="MCGT01000002">
    <property type="protein sequence ID" value="ORX62397.1"/>
    <property type="molecule type" value="Genomic_DNA"/>
</dbReference>
<gene>
    <name evidence="3" type="ORF">DM01DRAFT_1331820</name>
</gene>
<dbReference type="OrthoDB" id="2444812at2759"/>
<comment type="caution">
    <text evidence="3">The sequence shown here is derived from an EMBL/GenBank/DDBJ whole genome shotgun (WGS) entry which is preliminary data.</text>
</comment>
<dbReference type="InterPro" id="IPR036020">
    <property type="entry name" value="WW_dom_sf"/>
</dbReference>
<feature type="region of interest" description="Disordered" evidence="1">
    <location>
        <begin position="1"/>
        <end position="65"/>
    </location>
</feature>
<evidence type="ECO:0000259" key="2">
    <source>
        <dbReference type="PROSITE" id="PS50020"/>
    </source>
</evidence>
<reference evidence="3 4" key="1">
    <citation type="submission" date="2016-07" db="EMBL/GenBank/DDBJ databases">
        <title>Pervasive Adenine N6-methylation of Active Genes in Fungi.</title>
        <authorList>
            <consortium name="DOE Joint Genome Institute"/>
            <person name="Mondo S.J."/>
            <person name="Dannebaum R.O."/>
            <person name="Kuo R.C."/>
            <person name="Labutti K."/>
            <person name="Haridas S."/>
            <person name="Kuo A."/>
            <person name="Salamov A."/>
            <person name="Ahrendt S.R."/>
            <person name="Lipzen A."/>
            <person name="Sullivan W."/>
            <person name="Andreopoulos W.B."/>
            <person name="Clum A."/>
            <person name="Lindquist E."/>
            <person name="Daum C."/>
            <person name="Ramamoorthy G.K."/>
            <person name="Gryganskyi A."/>
            <person name="Culley D."/>
            <person name="Magnuson J.K."/>
            <person name="James T.Y."/>
            <person name="O'Malley M.A."/>
            <person name="Stajich J.E."/>
            <person name="Spatafora J.W."/>
            <person name="Visel A."/>
            <person name="Grigoriev I.V."/>
        </authorList>
    </citation>
    <scope>NUCLEOTIDE SEQUENCE [LARGE SCALE GENOMIC DNA]</scope>
    <source>
        <strain evidence="3 4">NRRL 3301</strain>
    </source>
</reference>
<name>A0A1X2GWH7_9FUNG</name>
<evidence type="ECO:0000313" key="4">
    <source>
        <dbReference type="Proteomes" id="UP000242146"/>
    </source>
</evidence>
<feature type="compositionally biased region" description="Basic and acidic residues" evidence="1">
    <location>
        <begin position="23"/>
        <end position="43"/>
    </location>
</feature>